<reference evidence="1" key="1">
    <citation type="submission" date="2021-02" db="EMBL/GenBank/DDBJ databases">
        <authorList>
            <person name="Nowell W R."/>
        </authorList>
    </citation>
    <scope>NUCLEOTIDE SEQUENCE</scope>
    <source>
        <strain evidence="1">Ploen Becks lab</strain>
    </source>
</reference>
<accession>A0A814M2Y7</accession>
<organism evidence="1 2">
    <name type="scientific">Brachionus calyciflorus</name>
    <dbReference type="NCBI Taxonomy" id="104777"/>
    <lineage>
        <taxon>Eukaryota</taxon>
        <taxon>Metazoa</taxon>
        <taxon>Spiralia</taxon>
        <taxon>Gnathifera</taxon>
        <taxon>Rotifera</taxon>
        <taxon>Eurotatoria</taxon>
        <taxon>Monogononta</taxon>
        <taxon>Pseudotrocha</taxon>
        <taxon>Ploima</taxon>
        <taxon>Brachionidae</taxon>
        <taxon>Brachionus</taxon>
    </lineage>
</organism>
<dbReference type="AlphaFoldDB" id="A0A814M2Y7"/>
<keyword evidence="2" id="KW-1185">Reference proteome</keyword>
<proteinExistence type="predicted"/>
<dbReference type="EMBL" id="CAJNOC010006251">
    <property type="protein sequence ID" value="CAF1073716.1"/>
    <property type="molecule type" value="Genomic_DNA"/>
</dbReference>
<evidence type="ECO:0000313" key="1">
    <source>
        <dbReference type="EMBL" id="CAF1073716.1"/>
    </source>
</evidence>
<name>A0A814M2Y7_9BILA</name>
<gene>
    <name evidence="1" type="ORF">OXX778_LOCUS19857</name>
</gene>
<evidence type="ECO:0000313" key="2">
    <source>
        <dbReference type="Proteomes" id="UP000663879"/>
    </source>
</evidence>
<dbReference type="OrthoDB" id="10058156at2759"/>
<dbReference type="Proteomes" id="UP000663879">
    <property type="component" value="Unassembled WGS sequence"/>
</dbReference>
<protein>
    <submittedName>
        <fullName evidence="1">Uncharacterized protein</fullName>
    </submittedName>
</protein>
<comment type="caution">
    <text evidence="1">The sequence shown here is derived from an EMBL/GenBank/DDBJ whole genome shotgun (WGS) entry which is preliminary data.</text>
</comment>
<sequence length="119" mass="13829">MIKTENTIKPSLIHLKEEELNDKNGNIQVKLTDKKAVVTESIYFKKLMNLSTSNESVTDLTPRKNMDIAFKIELLNPNQIPITTKSRPLPYHLKQKIKDELDRQLREELSEKEANLAQR</sequence>